<proteinExistence type="predicted"/>
<feature type="compositionally biased region" description="Low complexity" evidence="1">
    <location>
        <begin position="14"/>
        <end position="29"/>
    </location>
</feature>
<feature type="compositionally biased region" description="Low complexity" evidence="1">
    <location>
        <begin position="86"/>
        <end position="110"/>
    </location>
</feature>
<sequence length="1125" mass="118741">MSTPTVSPPPVEPTPTDLTPTEPTATEPVPADPVPAEPALDAEAAPRVDEPAAGAATSPMVAPATRRVTPPVTAPATPPAPPTPSPLATAAPAPAAPAAPVAAVAAAAPAEPDDGQDPDRLPTTVRVSHGDLRFARHHVLVGHYPGGTLIGAEAALDDLLDGRLSRAALLGIYPGPLETCQIFTDPEEWTRPPGAIVAGMGPVGTLSAASLARAVAHAALTSALANLTVGASAPRAEVKQLQLSSLLIGTGPGGLPVRDSVQALLTGIQRANDRLADADLAVHIAELEIVELWQDRALQAVGAVGSSLTSGELADSFSADLRLEERPGRQRRLVFEQPTGWWQQVRVRTEDDGGLTFEAAVRRAGAPTRTVPTQRALVDRLVESLVDSPSPDSSASRTLFELLFPNELKAQAPDTDNLVLVVDQGSAHYPWELLDDQAVEEDRVPLGVRRGLVRQLEGSSMRSHVLSATGDRALVIGDTASGLTALPAAQKEAKDVGAALRDSGFRAEPLIAESGTKVIQSLFDSAYRVVHLAGHGVYDWPLGDGTDARVTGMVLGNGMYLTAGEIGQMRQVPELVVVNCCHLGAMGAPAPASPGAAGTAGPVPGRTSGNFHRLAASVATELIDIGVRAVVACGWAVDDRAASTFATTFYAKMLAGLTFGEAIAAARWQTWSDHQSVNTWGAYQCYGDPEYRLAPDAVVHRDSSARLRPATPEQARVEIENLSQSVDIARNSKVGLQRLQQLYDALPEDDRDDDALQVLLARTYTKFGDARHATEHFQRTLDRGGMALTVRDFEVWIDQMVRLAATTIAQATAVGPTATGPTPAAPTLTGPTGGTDTSGATARPAAAAAQVPSRTDVDQAVTSIERAIARLEQLLEDPASLFLGTQTPSPAPTPPTVLPSEDGAAPFRVPAGASVDRLWRVASAYKLLALVTCPERPGSSSRTGDWSRTQDALTRMAQWFDASRAATGAADRRRLGALSNWLAAELALRWRPVPGRDLLPKDTARTLIRQSLAAAREEAHISRTFWTVAVYADLTMLDALWGPRATDDEAQQALAIYRRASEIGSEEQLQQVRDQVDFLMAMAGTEARGRARFLRTVHDGLVAIDAELEQAPADDHDAAAADDDS</sequence>
<evidence type="ECO:0000313" key="3">
    <source>
        <dbReference type="EMBL" id="TQN45992.1"/>
    </source>
</evidence>
<gene>
    <name evidence="3" type="ORF">FHX52_2697</name>
</gene>
<dbReference type="EMBL" id="VFQF01000002">
    <property type="protein sequence ID" value="TQN45992.1"/>
    <property type="molecule type" value="Genomic_DNA"/>
</dbReference>
<feature type="compositionally biased region" description="Pro residues" evidence="1">
    <location>
        <begin position="72"/>
        <end position="85"/>
    </location>
</feature>
<comment type="caution">
    <text evidence="3">The sequence shown here is derived from an EMBL/GenBank/DDBJ whole genome shotgun (WGS) entry which is preliminary data.</text>
</comment>
<feature type="compositionally biased region" description="Low complexity" evidence="1">
    <location>
        <begin position="61"/>
        <end position="71"/>
    </location>
</feature>
<dbReference type="RefSeq" id="WP_141822789.1">
    <property type="nucleotide sequence ID" value="NZ_BAAAQC010000004.1"/>
</dbReference>
<dbReference type="InterPro" id="IPR024983">
    <property type="entry name" value="CHAT_dom"/>
</dbReference>
<dbReference type="PANTHER" id="PTHR24216:SF65">
    <property type="entry name" value="PAXILLIN-LIKE PROTEIN 1"/>
    <property type="match status" value="1"/>
</dbReference>
<dbReference type="Proteomes" id="UP000320085">
    <property type="component" value="Unassembled WGS sequence"/>
</dbReference>
<reference evidence="3 4" key="1">
    <citation type="submission" date="2019-06" db="EMBL/GenBank/DDBJ databases">
        <title>Sequencing the genomes of 1000 actinobacteria strains.</title>
        <authorList>
            <person name="Klenk H.-P."/>
        </authorList>
    </citation>
    <scope>NUCLEOTIDE SEQUENCE [LARGE SCALE GENOMIC DNA]</scope>
    <source>
        <strain evidence="3 4">DSM 21776</strain>
    </source>
</reference>
<dbReference type="AlphaFoldDB" id="A0A543PPH5"/>
<feature type="region of interest" description="Disordered" evidence="1">
    <location>
        <begin position="1"/>
        <end position="122"/>
    </location>
</feature>
<feature type="domain" description="CHAT" evidence="2">
    <location>
        <begin position="396"/>
        <end position="688"/>
    </location>
</feature>
<dbReference type="OrthoDB" id="8871309at2"/>
<organism evidence="3 4">
    <name type="scientific">Humibacillus xanthopallidus</name>
    <dbReference type="NCBI Taxonomy" id="412689"/>
    <lineage>
        <taxon>Bacteria</taxon>
        <taxon>Bacillati</taxon>
        <taxon>Actinomycetota</taxon>
        <taxon>Actinomycetes</taxon>
        <taxon>Micrococcales</taxon>
        <taxon>Intrasporangiaceae</taxon>
        <taxon>Humibacillus</taxon>
    </lineage>
</organism>
<name>A0A543PPH5_9MICO</name>
<feature type="compositionally biased region" description="Pro residues" evidence="1">
    <location>
        <begin position="1"/>
        <end position="13"/>
    </location>
</feature>
<evidence type="ECO:0000259" key="2">
    <source>
        <dbReference type="Pfam" id="PF12770"/>
    </source>
</evidence>
<dbReference type="Pfam" id="PF12770">
    <property type="entry name" value="CHAT"/>
    <property type="match status" value="1"/>
</dbReference>
<evidence type="ECO:0000256" key="1">
    <source>
        <dbReference type="SAM" id="MobiDB-lite"/>
    </source>
</evidence>
<evidence type="ECO:0000313" key="4">
    <source>
        <dbReference type="Proteomes" id="UP000320085"/>
    </source>
</evidence>
<protein>
    <submittedName>
        <fullName evidence="3">CHAT domain-containing protein</fullName>
    </submittedName>
</protein>
<feature type="compositionally biased region" description="Low complexity" evidence="1">
    <location>
        <begin position="814"/>
        <end position="849"/>
    </location>
</feature>
<dbReference type="PANTHER" id="PTHR24216">
    <property type="entry name" value="PAXILLIN-RELATED"/>
    <property type="match status" value="1"/>
</dbReference>
<feature type="region of interest" description="Disordered" evidence="1">
    <location>
        <begin position="814"/>
        <end position="857"/>
    </location>
</feature>
<accession>A0A543PPH5</accession>